<dbReference type="SUPFAM" id="SSF64438">
    <property type="entry name" value="CNF1/YfiH-like putative cysteine hydrolases"/>
    <property type="match status" value="1"/>
</dbReference>
<evidence type="ECO:0000313" key="4">
    <source>
        <dbReference type="EMBL" id="MRW96211.1"/>
    </source>
</evidence>
<dbReference type="RefSeq" id="WP_151110403.1">
    <property type="nucleotide sequence ID" value="NZ_WKJQ01000001.1"/>
</dbReference>
<keyword evidence="1 3" id="KW-0145">Chemotaxis</keyword>
<dbReference type="EMBL" id="WKJQ01000001">
    <property type="protein sequence ID" value="MRW96211.1"/>
    <property type="molecule type" value="Genomic_DNA"/>
</dbReference>
<keyword evidence="2 3" id="KW-0378">Hydrolase</keyword>
<dbReference type="GO" id="GO:0050568">
    <property type="term" value="F:protein-glutamine glutaminase activity"/>
    <property type="evidence" value="ECO:0007669"/>
    <property type="project" value="UniProtKB-UniRule"/>
</dbReference>
<dbReference type="InterPro" id="IPR011324">
    <property type="entry name" value="Cytotoxic_necrot_fac-like_cat"/>
</dbReference>
<sequence length="173" mass="18303">MKTFNFGTDDDEEETREERLVGVSGYHVTNEGETLVAYGLGACVAIALWDTDTGVGALAHTLLPRQDSGQGASSGKYVDAAIQTMLREMVEAGAGYSSIEARLVGGADIFELKALGKGVGRKNAAVAREELDRLDVPIVAESTGGEHGRTVEFDTSTGRVEVTTAHSDEIEVL</sequence>
<keyword evidence="5" id="KW-1185">Reference proteome</keyword>
<dbReference type="InterPro" id="IPR005659">
    <property type="entry name" value="Chemorcpt_Glu_NH3ase_CheD"/>
</dbReference>
<gene>
    <name evidence="3" type="primary">cheD</name>
    <name evidence="4" type="ORF">GJR99_06425</name>
</gene>
<name>A0A6A8G538_9EURY</name>
<dbReference type="Gene3D" id="3.30.1330.200">
    <property type="match status" value="1"/>
</dbReference>
<protein>
    <recommendedName>
        <fullName evidence="3">Probable chemoreceptor glutamine deamidase CheD</fullName>
        <ecNumber evidence="3">3.5.1.44</ecNumber>
    </recommendedName>
</protein>
<dbReference type="Proteomes" id="UP000443423">
    <property type="component" value="Unassembled WGS sequence"/>
</dbReference>
<comment type="function">
    <text evidence="3">Probably deamidates glutamine residues to glutamate on methyl-accepting chemotaxis receptors (MCPs), playing an important role in chemotaxis.</text>
</comment>
<comment type="catalytic activity">
    <reaction evidence="3">
        <text>L-glutaminyl-[protein] + H2O = L-glutamyl-[protein] + NH4(+)</text>
        <dbReference type="Rhea" id="RHEA:16441"/>
        <dbReference type="Rhea" id="RHEA-COMP:10207"/>
        <dbReference type="Rhea" id="RHEA-COMP:10208"/>
        <dbReference type="ChEBI" id="CHEBI:15377"/>
        <dbReference type="ChEBI" id="CHEBI:28938"/>
        <dbReference type="ChEBI" id="CHEBI:29973"/>
        <dbReference type="ChEBI" id="CHEBI:30011"/>
        <dbReference type="EC" id="3.5.1.44"/>
    </reaction>
</comment>
<dbReference type="Pfam" id="PF03975">
    <property type="entry name" value="CheD"/>
    <property type="match status" value="1"/>
</dbReference>
<comment type="similarity">
    <text evidence="3">Belongs to the CheD family.</text>
</comment>
<evidence type="ECO:0000256" key="1">
    <source>
        <dbReference type="ARBA" id="ARBA00022500"/>
    </source>
</evidence>
<comment type="caution">
    <text evidence="4">The sequence shown here is derived from an EMBL/GenBank/DDBJ whole genome shotgun (WGS) entry which is preliminary data.</text>
</comment>
<proteinExistence type="inferred from homology"/>
<dbReference type="PANTHER" id="PTHR35147">
    <property type="entry name" value="CHEMORECEPTOR GLUTAMINE DEAMIDASE CHED-RELATED"/>
    <property type="match status" value="1"/>
</dbReference>
<accession>A0A6A8G538</accession>
<reference evidence="4 5" key="1">
    <citation type="submission" date="2019-11" db="EMBL/GenBank/DDBJ databases">
        <title>Whole genome sequence of Haloferax sp. MBLA0078.</title>
        <authorList>
            <person name="Seo M.-J."/>
            <person name="Cho E.-S."/>
        </authorList>
    </citation>
    <scope>NUCLEOTIDE SEQUENCE [LARGE SCALE GENOMIC DNA]</scope>
    <source>
        <strain evidence="4 5">MBLA0078</strain>
    </source>
</reference>
<evidence type="ECO:0000256" key="3">
    <source>
        <dbReference type="HAMAP-Rule" id="MF_01440"/>
    </source>
</evidence>
<dbReference type="HAMAP" id="MF_01440">
    <property type="entry name" value="CheD"/>
    <property type="match status" value="1"/>
</dbReference>
<dbReference type="GO" id="GO:0006935">
    <property type="term" value="P:chemotaxis"/>
    <property type="evidence" value="ECO:0007669"/>
    <property type="project" value="UniProtKB-UniRule"/>
</dbReference>
<dbReference type="InterPro" id="IPR038592">
    <property type="entry name" value="CheD-like_sf"/>
</dbReference>
<dbReference type="EC" id="3.5.1.44" evidence="3"/>
<evidence type="ECO:0000313" key="5">
    <source>
        <dbReference type="Proteomes" id="UP000443423"/>
    </source>
</evidence>
<dbReference type="CDD" id="cd16352">
    <property type="entry name" value="CheD"/>
    <property type="match status" value="1"/>
</dbReference>
<dbReference type="AlphaFoldDB" id="A0A6A8G538"/>
<organism evidence="4 5">
    <name type="scientific">Haloferax marinum</name>
    <dbReference type="NCBI Taxonomy" id="2666143"/>
    <lineage>
        <taxon>Archaea</taxon>
        <taxon>Methanobacteriati</taxon>
        <taxon>Methanobacteriota</taxon>
        <taxon>Stenosarchaea group</taxon>
        <taxon>Halobacteria</taxon>
        <taxon>Halobacteriales</taxon>
        <taxon>Haloferacaceae</taxon>
        <taxon>Haloferax</taxon>
    </lineage>
</organism>
<dbReference type="PANTHER" id="PTHR35147:SF1">
    <property type="entry name" value="CHEMORECEPTOR GLUTAMINE DEAMIDASE CHED-RELATED"/>
    <property type="match status" value="1"/>
</dbReference>
<evidence type="ECO:0000256" key="2">
    <source>
        <dbReference type="ARBA" id="ARBA00022801"/>
    </source>
</evidence>